<feature type="compositionally biased region" description="Basic residues" evidence="1">
    <location>
        <begin position="85"/>
        <end position="99"/>
    </location>
</feature>
<keyword evidence="2" id="KW-0812">Transmembrane</keyword>
<feature type="transmembrane region" description="Helical" evidence="2">
    <location>
        <begin position="37"/>
        <end position="54"/>
    </location>
</feature>
<feature type="region of interest" description="Disordered" evidence="1">
    <location>
        <begin position="77"/>
        <end position="99"/>
    </location>
</feature>
<name>A0A6A8MBS6_9FIRM</name>
<dbReference type="EMBL" id="VUNB01000003">
    <property type="protein sequence ID" value="MST68766.1"/>
    <property type="molecule type" value="Genomic_DNA"/>
</dbReference>
<feature type="transmembrane region" description="Helical" evidence="2">
    <location>
        <begin position="12"/>
        <end position="31"/>
    </location>
</feature>
<keyword evidence="2" id="KW-1133">Transmembrane helix</keyword>
<dbReference type="RefSeq" id="WP_154572238.1">
    <property type="nucleotide sequence ID" value="NZ_JAQXPA010000086.1"/>
</dbReference>
<evidence type="ECO:0000256" key="1">
    <source>
        <dbReference type="SAM" id="MobiDB-lite"/>
    </source>
</evidence>
<comment type="caution">
    <text evidence="3">The sequence shown here is derived from an EMBL/GenBank/DDBJ whole genome shotgun (WGS) entry which is preliminary data.</text>
</comment>
<gene>
    <name evidence="3" type="ORF">FYJ66_04070</name>
</gene>
<protein>
    <submittedName>
        <fullName evidence="3">Uncharacterized protein</fullName>
    </submittedName>
</protein>
<reference evidence="3" key="1">
    <citation type="submission" date="2019-09" db="EMBL/GenBank/DDBJ databases">
        <title>In-depth cultivation of the pig gut microbiome towards novel bacterial diversity and tailored functional studies.</title>
        <authorList>
            <person name="Wylensek D."/>
            <person name="Hitch T.C.A."/>
            <person name="Clavel T."/>
        </authorList>
    </citation>
    <scope>NUCLEOTIDE SEQUENCE</scope>
    <source>
        <strain evidence="3">RF-744-FAT-WT-3</strain>
    </source>
</reference>
<organism evidence="3">
    <name type="scientific">Baileyella intestinalis</name>
    <dbReference type="NCBI Taxonomy" id="2606709"/>
    <lineage>
        <taxon>Bacteria</taxon>
        <taxon>Bacillati</taxon>
        <taxon>Bacillota</taxon>
        <taxon>Clostridia</taxon>
        <taxon>Peptostreptococcales</taxon>
        <taxon>Anaerovoracaceae</taxon>
        <taxon>Baileyella</taxon>
    </lineage>
</organism>
<keyword evidence="2" id="KW-0472">Membrane</keyword>
<sequence length="99" mass="11573">MKTRHNSKAAYFLLIIFYVVMTAVMFAIGMLSNSGKTYTVFLYVVAGLWLLMAYREYHAWQLDRDRFETPVYVDNLATRGGNRVGKNKKKKKAENRKKK</sequence>
<evidence type="ECO:0000313" key="3">
    <source>
        <dbReference type="EMBL" id="MST68766.1"/>
    </source>
</evidence>
<evidence type="ECO:0000256" key="2">
    <source>
        <dbReference type="SAM" id="Phobius"/>
    </source>
</evidence>
<proteinExistence type="predicted"/>
<dbReference type="AlphaFoldDB" id="A0A6A8MBS6"/>
<accession>A0A6A8MBS6</accession>